<reference evidence="1 2" key="1">
    <citation type="submission" date="2014-07" db="EMBL/GenBank/DDBJ databases">
        <title>Draft Genome Sequence of Gephyronic Acid Producer, Cystobacter violaceus Strain Cb vi76.</title>
        <authorList>
            <person name="Stevens D.C."/>
            <person name="Young J."/>
            <person name="Carmichael R."/>
            <person name="Tan J."/>
            <person name="Taylor R.E."/>
        </authorList>
    </citation>
    <scope>NUCLEOTIDE SEQUENCE [LARGE SCALE GENOMIC DNA]</scope>
    <source>
        <strain evidence="1 2">Cb vi76</strain>
    </source>
</reference>
<dbReference type="RefSeq" id="WP_043411918.1">
    <property type="nucleotide sequence ID" value="NZ_JPMI01000367.1"/>
</dbReference>
<gene>
    <name evidence="1" type="ORF">Q664_47080</name>
</gene>
<dbReference type="Proteomes" id="UP000028547">
    <property type="component" value="Unassembled WGS sequence"/>
</dbReference>
<dbReference type="AlphaFoldDB" id="A0A084SGK0"/>
<sequence length="147" mass="16992">MARRKQTDEATARVRNLIALDAANIMRRLDARRGEMFALFSRLRSREPMLSTISTRYTSATFQELIHLPVLEQSVVDHFYECLDTLRWYFTYTEDMPSTAQQTFNTLHRRLEEAHRKLVATLGHPVSPDGTTVVEGEVLRRADKALP</sequence>
<evidence type="ECO:0000313" key="1">
    <source>
        <dbReference type="EMBL" id="KFA87585.1"/>
    </source>
</evidence>
<organism evidence="1 2">
    <name type="scientific">Archangium violaceum Cb vi76</name>
    <dbReference type="NCBI Taxonomy" id="1406225"/>
    <lineage>
        <taxon>Bacteria</taxon>
        <taxon>Pseudomonadati</taxon>
        <taxon>Myxococcota</taxon>
        <taxon>Myxococcia</taxon>
        <taxon>Myxococcales</taxon>
        <taxon>Cystobacterineae</taxon>
        <taxon>Archangiaceae</taxon>
        <taxon>Archangium</taxon>
    </lineage>
</organism>
<dbReference type="EMBL" id="JPMI01000367">
    <property type="protein sequence ID" value="KFA87585.1"/>
    <property type="molecule type" value="Genomic_DNA"/>
</dbReference>
<protein>
    <submittedName>
        <fullName evidence="1">Uncharacterized protein</fullName>
    </submittedName>
</protein>
<accession>A0A084SGK0</accession>
<name>A0A084SGK0_9BACT</name>
<comment type="caution">
    <text evidence="1">The sequence shown here is derived from an EMBL/GenBank/DDBJ whole genome shotgun (WGS) entry which is preliminary data.</text>
</comment>
<proteinExistence type="predicted"/>
<evidence type="ECO:0000313" key="2">
    <source>
        <dbReference type="Proteomes" id="UP000028547"/>
    </source>
</evidence>